<dbReference type="SMART" id="SM01065">
    <property type="entry name" value="CBM_2"/>
    <property type="match status" value="2"/>
</dbReference>
<dbReference type="KEGG" id="ptm:GSPATT00034775001"/>
<dbReference type="InterPro" id="IPR013783">
    <property type="entry name" value="Ig-like_fold"/>
</dbReference>
<dbReference type="PANTHER" id="PTHR15048">
    <property type="entry name" value="STARCH-BINDING DOMAIN-CONTAINING PROTEIN 1"/>
    <property type="match status" value="1"/>
</dbReference>
<name>A0C3C9_PARTE</name>
<dbReference type="GO" id="GO:2001070">
    <property type="term" value="F:starch binding"/>
    <property type="evidence" value="ECO:0007669"/>
    <property type="project" value="InterPro"/>
</dbReference>
<dbReference type="RefSeq" id="XP_001432693.1">
    <property type="nucleotide sequence ID" value="XM_001432656.1"/>
</dbReference>
<accession>A0C3C9</accession>
<protein>
    <recommendedName>
        <fullName evidence="1">CBM20 domain-containing protein</fullName>
    </recommendedName>
</protein>
<dbReference type="HOGENOM" id="CLU_881269_0_0_1"/>
<organism evidence="2 3">
    <name type="scientific">Paramecium tetraurelia</name>
    <dbReference type="NCBI Taxonomy" id="5888"/>
    <lineage>
        <taxon>Eukaryota</taxon>
        <taxon>Sar</taxon>
        <taxon>Alveolata</taxon>
        <taxon>Ciliophora</taxon>
        <taxon>Intramacronucleata</taxon>
        <taxon>Oligohymenophorea</taxon>
        <taxon>Peniculida</taxon>
        <taxon>Parameciidae</taxon>
        <taxon>Paramecium</taxon>
    </lineage>
</organism>
<reference evidence="2 3" key="1">
    <citation type="journal article" date="2006" name="Nature">
        <title>Global trends of whole-genome duplications revealed by the ciliate Paramecium tetraurelia.</title>
        <authorList>
            <consortium name="Genoscope"/>
            <person name="Aury J.-M."/>
            <person name="Jaillon O."/>
            <person name="Duret L."/>
            <person name="Noel B."/>
            <person name="Jubin C."/>
            <person name="Porcel B.M."/>
            <person name="Segurens B."/>
            <person name="Daubin V."/>
            <person name="Anthouard V."/>
            <person name="Aiach N."/>
            <person name="Arnaiz O."/>
            <person name="Billaut A."/>
            <person name="Beisson J."/>
            <person name="Blanc I."/>
            <person name="Bouhouche K."/>
            <person name="Camara F."/>
            <person name="Duharcourt S."/>
            <person name="Guigo R."/>
            <person name="Gogendeau D."/>
            <person name="Katinka M."/>
            <person name="Keller A.-M."/>
            <person name="Kissmehl R."/>
            <person name="Klotz C."/>
            <person name="Koll F."/>
            <person name="Le Moue A."/>
            <person name="Lepere C."/>
            <person name="Malinsky S."/>
            <person name="Nowacki M."/>
            <person name="Nowak J.K."/>
            <person name="Plattner H."/>
            <person name="Poulain J."/>
            <person name="Ruiz F."/>
            <person name="Serrano V."/>
            <person name="Zagulski M."/>
            <person name="Dessen P."/>
            <person name="Betermier M."/>
            <person name="Weissenbach J."/>
            <person name="Scarpelli C."/>
            <person name="Schachter V."/>
            <person name="Sperling L."/>
            <person name="Meyer E."/>
            <person name="Cohen J."/>
            <person name="Wincker P."/>
        </authorList>
    </citation>
    <scope>NUCLEOTIDE SEQUENCE [LARGE SCALE GENOMIC DNA]</scope>
    <source>
        <strain evidence="2 3">Stock d4-2</strain>
    </source>
</reference>
<dbReference type="Gene3D" id="2.60.40.10">
    <property type="entry name" value="Immunoglobulins"/>
    <property type="match status" value="2"/>
</dbReference>
<feature type="domain" description="CBM20" evidence="1">
    <location>
        <begin position="79"/>
        <end position="179"/>
    </location>
</feature>
<gene>
    <name evidence="2" type="ORF">GSPATT00034775001</name>
</gene>
<dbReference type="Proteomes" id="UP000000600">
    <property type="component" value="Unassembled WGS sequence"/>
</dbReference>
<dbReference type="Pfam" id="PF00686">
    <property type="entry name" value="CBM_20"/>
    <property type="match status" value="2"/>
</dbReference>
<dbReference type="InterPro" id="IPR013784">
    <property type="entry name" value="Carb-bd-like_fold"/>
</dbReference>
<dbReference type="SUPFAM" id="SSF49452">
    <property type="entry name" value="Starch-binding domain-like"/>
    <property type="match status" value="2"/>
</dbReference>
<sequence>MLVQYQLKTTNAPKDVNLSSNDHSFQLNRVNKNKFTSQFIIQNNEIVTYSLDDNTRFERKISFEKDSYVIINDSLDKMQVTLGQKQVTFALNKQINWPYVPCVLGSIQELGNWNPQDAQIMILNGNTWYLTISVSKSFEYKFAITKMFSNEITWERTHNRNYNILTAPQSVELKAEWERKTNEKSLGKVPRFVHFSINYKTNSCNDYLVVVGNTEQLGKWNPKRGRLMKRYLDYNWKLGMIIQDDQLEYKFVVVSGDNFIWEDGCNRELEVEERTYCDISQDLSILCSCILELSIKQQNKLERIQYGMPCLQLTNE</sequence>
<evidence type="ECO:0000259" key="1">
    <source>
        <dbReference type="PROSITE" id="PS51166"/>
    </source>
</evidence>
<feature type="domain" description="CBM20" evidence="1">
    <location>
        <begin position="185"/>
        <end position="288"/>
    </location>
</feature>
<proteinExistence type="predicted"/>
<dbReference type="PANTHER" id="PTHR15048:SF0">
    <property type="entry name" value="STARCH-BINDING DOMAIN-CONTAINING PROTEIN 1"/>
    <property type="match status" value="1"/>
</dbReference>
<dbReference type="GO" id="GO:0016020">
    <property type="term" value="C:membrane"/>
    <property type="evidence" value="ECO:0000318"/>
    <property type="project" value="GO_Central"/>
</dbReference>
<dbReference type="PROSITE" id="PS51166">
    <property type="entry name" value="CBM20"/>
    <property type="match status" value="2"/>
</dbReference>
<dbReference type="OrthoDB" id="273181at2759"/>
<evidence type="ECO:0000313" key="3">
    <source>
        <dbReference type="Proteomes" id="UP000000600"/>
    </source>
</evidence>
<dbReference type="EMBL" id="CT868038">
    <property type="protein sequence ID" value="CAK65296.1"/>
    <property type="molecule type" value="Genomic_DNA"/>
</dbReference>
<keyword evidence="3" id="KW-1185">Reference proteome</keyword>
<dbReference type="GeneID" id="5018478"/>
<dbReference type="InParanoid" id="A0C3C9"/>
<dbReference type="OMA" id="WYLTISV"/>
<evidence type="ECO:0000313" key="2">
    <source>
        <dbReference type="EMBL" id="CAK65296.1"/>
    </source>
</evidence>
<dbReference type="AlphaFoldDB" id="A0C3C9"/>
<dbReference type="InterPro" id="IPR002044">
    <property type="entry name" value="CBM20"/>
</dbReference>